<dbReference type="OrthoDB" id="9792218at2"/>
<keyword evidence="4 6" id="KW-1133">Transmembrane helix</keyword>
<organism evidence="8 9">
    <name type="scientific">Halobacteriovorax marinus (strain ATCC BAA-682 / DSM 15412 / SJ)</name>
    <name type="common">Bacteriovorax marinus</name>
    <dbReference type="NCBI Taxonomy" id="862908"/>
    <lineage>
        <taxon>Bacteria</taxon>
        <taxon>Pseudomonadati</taxon>
        <taxon>Bdellovibrionota</taxon>
        <taxon>Bacteriovoracia</taxon>
        <taxon>Bacteriovoracales</taxon>
        <taxon>Halobacteriovoraceae</taxon>
        <taxon>Halobacteriovorax</taxon>
    </lineage>
</organism>
<accession>E1WX96</accession>
<dbReference type="RefSeq" id="WP_014243582.1">
    <property type="nucleotide sequence ID" value="NC_016620.1"/>
</dbReference>
<dbReference type="Gene3D" id="3.30.70.100">
    <property type="match status" value="1"/>
</dbReference>
<evidence type="ECO:0000256" key="1">
    <source>
        <dbReference type="ARBA" id="ARBA00004651"/>
    </source>
</evidence>
<dbReference type="eggNOG" id="COG0668">
    <property type="taxonomic scope" value="Bacteria"/>
</dbReference>
<dbReference type="AlphaFoldDB" id="E1WX96"/>
<dbReference type="SUPFAM" id="SSF82689">
    <property type="entry name" value="Mechanosensitive channel protein MscS (YggB), C-terminal domain"/>
    <property type="match status" value="1"/>
</dbReference>
<evidence type="ECO:0000313" key="9">
    <source>
        <dbReference type="Proteomes" id="UP000008963"/>
    </source>
</evidence>
<dbReference type="EMBL" id="FQ312005">
    <property type="protein sequence ID" value="CBW25797.1"/>
    <property type="molecule type" value="Genomic_DNA"/>
</dbReference>
<keyword evidence="3 6" id="KW-0812">Transmembrane</keyword>
<proteinExistence type="predicted"/>
<sequence>MLEELAVYSYPLGVSIIFILLYLYFRLKIKRAEKLKLKNIKKREIHGAVETDSPVENDEKDIKERGIHAIEDRFSFISKALPLALFGIWSIVVFIPYLGSIPSVYISIIAAILSVIAGVSLRPFLENLFSGVVISFFKFIKIGDTVIIDDHYGLIEEIGLTYSIVKKWDWNRVVIPNSKLIQKEIQNLTINDQYIWAHIEFYVSPETDLEELEKWAKESPLKSKYFANTEEPTFWVMGLEKDSIRCWVAAWADNPSDAWELRNDMRTSLLKRLQQEGVSFHLNHWKTNLISSS</sequence>
<feature type="transmembrane region" description="Helical" evidence="6">
    <location>
        <begin position="104"/>
        <end position="125"/>
    </location>
</feature>
<keyword evidence="2" id="KW-1003">Cell membrane</keyword>
<dbReference type="STRING" id="862908.BMS_0906"/>
<feature type="transmembrane region" description="Helical" evidence="6">
    <location>
        <begin position="80"/>
        <end position="98"/>
    </location>
</feature>
<evidence type="ECO:0000256" key="6">
    <source>
        <dbReference type="SAM" id="Phobius"/>
    </source>
</evidence>
<evidence type="ECO:0000313" key="8">
    <source>
        <dbReference type="EMBL" id="CBW25797.1"/>
    </source>
</evidence>
<dbReference type="PATRIC" id="fig|862908.3.peg.864"/>
<dbReference type="KEGG" id="bmx:BMS_0906"/>
<dbReference type="GO" id="GO:0005886">
    <property type="term" value="C:plasma membrane"/>
    <property type="evidence" value="ECO:0007669"/>
    <property type="project" value="UniProtKB-SubCell"/>
</dbReference>
<gene>
    <name evidence="8" type="ordered locus">BMS_0906</name>
</gene>
<keyword evidence="5 6" id="KW-0472">Membrane</keyword>
<comment type="subcellular location">
    <subcellularLocation>
        <location evidence="1">Cell membrane</location>
        <topology evidence="1">Multi-pass membrane protein</topology>
    </subcellularLocation>
</comment>
<feature type="domain" description="Mechanosensitive ion channel MscS" evidence="7">
    <location>
        <begin position="125"/>
        <end position="189"/>
    </location>
</feature>
<feature type="transmembrane region" description="Helical" evidence="6">
    <location>
        <begin position="6"/>
        <end position="25"/>
    </location>
</feature>
<name>E1WX96_HALMS</name>
<dbReference type="GO" id="GO:0008381">
    <property type="term" value="F:mechanosensitive monoatomic ion channel activity"/>
    <property type="evidence" value="ECO:0007669"/>
    <property type="project" value="InterPro"/>
</dbReference>
<keyword evidence="9" id="KW-1185">Reference proteome</keyword>
<dbReference type="HOGENOM" id="CLU_949184_0_0_7"/>
<evidence type="ECO:0000256" key="2">
    <source>
        <dbReference type="ARBA" id="ARBA00022475"/>
    </source>
</evidence>
<dbReference type="InterPro" id="IPR045275">
    <property type="entry name" value="MscS_archaea/bacteria_type"/>
</dbReference>
<dbReference type="InterPro" id="IPR006685">
    <property type="entry name" value="MscS_channel_2nd"/>
</dbReference>
<dbReference type="InterPro" id="IPR023408">
    <property type="entry name" value="MscS_beta-dom_sf"/>
</dbReference>
<dbReference type="Pfam" id="PF00924">
    <property type="entry name" value="MS_channel_2nd"/>
    <property type="match status" value="1"/>
</dbReference>
<protein>
    <submittedName>
        <fullName evidence="8">Transport-related membrane protein</fullName>
    </submittedName>
</protein>
<dbReference type="Proteomes" id="UP000008963">
    <property type="component" value="Chromosome"/>
</dbReference>
<dbReference type="PANTHER" id="PTHR30221">
    <property type="entry name" value="SMALL-CONDUCTANCE MECHANOSENSITIVE CHANNEL"/>
    <property type="match status" value="1"/>
</dbReference>
<evidence type="ECO:0000256" key="3">
    <source>
        <dbReference type="ARBA" id="ARBA00022692"/>
    </source>
</evidence>
<reference evidence="9" key="1">
    <citation type="journal article" date="2013" name="ISME J.">
        <title>A small predatory core genome in the divergent marine Bacteriovorax marinus SJ and the terrestrial Bdellovibrio bacteriovorus.</title>
        <authorList>
            <person name="Crossman L.C."/>
            <person name="Chen H."/>
            <person name="Cerdeno-Tarraga A.M."/>
            <person name="Brooks K."/>
            <person name="Quail M.A."/>
            <person name="Pineiro S.A."/>
            <person name="Hobley L."/>
            <person name="Sockett R.E."/>
            <person name="Bentley S.D."/>
            <person name="Parkhill J."/>
            <person name="Williams H.N."/>
            <person name="Stine O.C."/>
        </authorList>
    </citation>
    <scope>NUCLEOTIDE SEQUENCE [LARGE SCALE GENOMIC DNA]</scope>
    <source>
        <strain evidence="9">ATCC BAA-682 / DSM 15412 / SJ</strain>
    </source>
</reference>
<evidence type="ECO:0000256" key="4">
    <source>
        <dbReference type="ARBA" id="ARBA00022989"/>
    </source>
</evidence>
<evidence type="ECO:0000256" key="5">
    <source>
        <dbReference type="ARBA" id="ARBA00023136"/>
    </source>
</evidence>
<dbReference type="Gene3D" id="2.30.30.60">
    <property type="match status" value="1"/>
</dbReference>
<dbReference type="PANTHER" id="PTHR30221:SF1">
    <property type="entry name" value="SMALL-CONDUCTANCE MECHANOSENSITIVE CHANNEL"/>
    <property type="match status" value="1"/>
</dbReference>
<evidence type="ECO:0000259" key="7">
    <source>
        <dbReference type="Pfam" id="PF00924"/>
    </source>
</evidence>
<dbReference type="InterPro" id="IPR010920">
    <property type="entry name" value="LSM_dom_sf"/>
</dbReference>
<dbReference type="InterPro" id="IPR011066">
    <property type="entry name" value="MscS_channel_C_sf"/>
</dbReference>
<dbReference type="SUPFAM" id="SSF50182">
    <property type="entry name" value="Sm-like ribonucleoproteins"/>
    <property type="match status" value="1"/>
</dbReference>